<feature type="region of interest" description="Disordered" evidence="1">
    <location>
        <begin position="1"/>
        <end position="20"/>
    </location>
</feature>
<dbReference type="EMBL" id="LWDF02000675">
    <property type="protein sequence ID" value="KAE8244317.1"/>
    <property type="molecule type" value="Genomic_DNA"/>
</dbReference>
<evidence type="ECO:0000313" key="2">
    <source>
        <dbReference type="EMBL" id="KAE8244317.1"/>
    </source>
</evidence>
<evidence type="ECO:0000313" key="3">
    <source>
        <dbReference type="Proteomes" id="UP000077521"/>
    </source>
</evidence>
<gene>
    <name evidence="2" type="ORF">A4X13_0g6681</name>
</gene>
<reference evidence="2" key="2">
    <citation type="journal article" date="2019" name="IMA Fungus">
        <title>Genome sequencing and comparison of five Tilletia species to identify candidate genes for the detection of regulated species infecting wheat.</title>
        <authorList>
            <person name="Nguyen H.D.T."/>
            <person name="Sultana T."/>
            <person name="Kesanakurti P."/>
            <person name="Hambleton S."/>
        </authorList>
    </citation>
    <scope>NUCLEOTIDE SEQUENCE</scope>
    <source>
        <strain evidence="2">DAOMC 236416</strain>
    </source>
</reference>
<dbReference type="AlphaFoldDB" id="A0A8T8SN12"/>
<dbReference type="Proteomes" id="UP000077521">
    <property type="component" value="Unassembled WGS sequence"/>
</dbReference>
<keyword evidence="3" id="KW-1185">Reference proteome</keyword>
<feature type="region of interest" description="Disordered" evidence="1">
    <location>
        <begin position="86"/>
        <end position="115"/>
    </location>
</feature>
<name>A0A8T8SN12_9BASI</name>
<feature type="compositionally biased region" description="Low complexity" evidence="1">
    <location>
        <begin position="94"/>
        <end position="107"/>
    </location>
</feature>
<organism evidence="2 3">
    <name type="scientific">Tilletia indica</name>
    <dbReference type="NCBI Taxonomy" id="43049"/>
    <lineage>
        <taxon>Eukaryota</taxon>
        <taxon>Fungi</taxon>
        <taxon>Dikarya</taxon>
        <taxon>Basidiomycota</taxon>
        <taxon>Ustilaginomycotina</taxon>
        <taxon>Exobasidiomycetes</taxon>
        <taxon>Tilletiales</taxon>
        <taxon>Tilletiaceae</taxon>
        <taxon>Tilletia</taxon>
    </lineage>
</organism>
<sequence length="115" mass="12947">MSSRQPPSPTPTVASQDEEMTLPETFLASRPYPCRQRPGPNSYVHEITWCSLMLLLTRSLQANNNHLLAQTTHTLGQHMHTSTCTLSTHQAPATTRTKSTQTTYKVTAKNQQIRR</sequence>
<evidence type="ECO:0000256" key="1">
    <source>
        <dbReference type="SAM" id="MobiDB-lite"/>
    </source>
</evidence>
<accession>A0A8T8SN12</accession>
<feature type="compositionally biased region" description="Pro residues" evidence="1">
    <location>
        <begin position="1"/>
        <end position="10"/>
    </location>
</feature>
<protein>
    <submittedName>
        <fullName evidence="2">Uncharacterized protein</fullName>
    </submittedName>
</protein>
<reference evidence="2" key="1">
    <citation type="submission" date="2016-04" db="EMBL/GenBank/DDBJ databases">
        <authorList>
            <person name="Nguyen H.D."/>
            <person name="Samba Siva P."/>
            <person name="Cullis J."/>
            <person name="Levesque C.A."/>
            <person name="Hambleton S."/>
        </authorList>
    </citation>
    <scope>NUCLEOTIDE SEQUENCE</scope>
    <source>
        <strain evidence="2">DAOMC 236416</strain>
    </source>
</reference>
<comment type="caution">
    <text evidence="2">The sequence shown here is derived from an EMBL/GenBank/DDBJ whole genome shotgun (WGS) entry which is preliminary data.</text>
</comment>
<proteinExistence type="predicted"/>